<accession>V4S891</accession>
<dbReference type="PATRIC" id="fig|1263865.4.peg.364"/>
<name>V4S891_STUCH</name>
<dbReference type="AlphaFoldDB" id="V4S891"/>
<evidence type="ECO:0000313" key="2">
    <source>
        <dbReference type="Proteomes" id="UP000017822"/>
    </source>
</evidence>
<organism evidence="1 2">
    <name type="scientific">Stutzerimonas chloritidismutans AW-1</name>
    <dbReference type="NCBI Taxonomy" id="1263865"/>
    <lineage>
        <taxon>Bacteria</taxon>
        <taxon>Pseudomonadati</taxon>
        <taxon>Pseudomonadota</taxon>
        <taxon>Gammaproteobacteria</taxon>
        <taxon>Pseudomonadales</taxon>
        <taxon>Pseudomonadaceae</taxon>
        <taxon>Stutzerimonas</taxon>
    </lineage>
</organism>
<reference evidence="1 2" key="1">
    <citation type="submission" date="2013-07" db="EMBL/GenBank/DDBJ databases">
        <authorList>
            <person name="Schaap P.J."/>
            <person name="Mehboob F."/>
            <person name="Oosterkamp M.J."/>
            <person name="de Vos W.M."/>
            <person name="Stams A.J.M."/>
            <person name="Koehorst J.J."/>
        </authorList>
    </citation>
    <scope>NUCLEOTIDE SEQUENCE [LARGE SCALE GENOMIC DNA]</scope>
    <source>
        <strain evidence="1 2">AW-1</strain>
    </source>
</reference>
<protein>
    <submittedName>
        <fullName evidence="1">Uncharacterized protein</fullName>
    </submittedName>
</protein>
<proteinExistence type="predicted"/>
<dbReference type="EMBL" id="AOFQ01000005">
    <property type="protein sequence ID" value="ESR01182.1"/>
    <property type="molecule type" value="Genomic_DNA"/>
</dbReference>
<gene>
    <name evidence="1" type="ORF">F753_01860</name>
</gene>
<evidence type="ECO:0000313" key="1">
    <source>
        <dbReference type="EMBL" id="ESR01182.1"/>
    </source>
</evidence>
<comment type="caution">
    <text evidence="1">The sequence shown here is derived from an EMBL/GenBank/DDBJ whole genome shotgun (WGS) entry which is preliminary data.</text>
</comment>
<dbReference type="Proteomes" id="UP000017822">
    <property type="component" value="Unassembled WGS sequence"/>
</dbReference>
<sequence length="343" mass="37772">MEPLIGETWVVDGKVAASPPGEIDALYIRPMLHQWGSVPSGSKVLHSLVLDNNVLTDMVEGRRSANTDYLENLLRSKPLELNPVMAMLEQRQKFGGASQALHDFAELLGQRFGAWAAKQNAGYFDRLLEDGKPELAQNIALLSGYLPAILYIYHQPGSAESKLEWLSGLIQAVDLPFLQLPFYLAALLFLVKEQPALFRNKVIRKVKSDTKLMASLEEQKKAVLNLAHDVMLPAVAIFPAGVEGTIVFPYIATRDYLLQDFLGEIRCRAVVAIPGGRANGAWELNPTGHIHARLGEVVARCLPKRAGPGTVAEQSVRRANLRAFSDSYLAKCLLLKKQPGTLE</sequence>